<organism evidence="2 3">
    <name type="scientific">Timema podura</name>
    <name type="common">Walking stick</name>
    <dbReference type="NCBI Taxonomy" id="61482"/>
    <lineage>
        <taxon>Eukaryota</taxon>
        <taxon>Metazoa</taxon>
        <taxon>Ecdysozoa</taxon>
        <taxon>Arthropoda</taxon>
        <taxon>Hexapoda</taxon>
        <taxon>Insecta</taxon>
        <taxon>Pterygota</taxon>
        <taxon>Neoptera</taxon>
        <taxon>Polyneoptera</taxon>
        <taxon>Phasmatodea</taxon>
        <taxon>Timematodea</taxon>
        <taxon>Timematoidea</taxon>
        <taxon>Timematidae</taxon>
        <taxon>Timema</taxon>
    </lineage>
</organism>
<dbReference type="Proteomes" id="UP001153148">
    <property type="component" value="Unassembled WGS sequence"/>
</dbReference>
<comment type="caution">
    <text evidence="2">The sequence shown here is derived from an EMBL/GenBank/DDBJ whole genome shotgun (WGS) entry which is preliminary data.</text>
</comment>
<sequence>MGSGGERGGEMRDVYHYFDRLRGIVVSAPGDEVRGRGSCPSYLSLEELFPVRSEIEEDPVGGSRKSHSSHEQNHKHHVREQRREVDHLKYVTIA</sequence>
<keyword evidence="3" id="KW-1185">Reference proteome</keyword>
<reference evidence="2" key="1">
    <citation type="submission" date="2021-03" db="EMBL/GenBank/DDBJ databases">
        <authorList>
            <person name="Tran Van P."/>
        </authorList>
    </citation>
    <scope>NUCLEOTIDE SEQUENCE</scope>
</reference>
<evidence type="ECO:0000256" key="1">
    <source>
        <dbReference type="SAM" id="MobiDB-lite"/>
    </source>
</evidence>
<evidence type="ECO:0000313" key="2">
    <source>
        <dbReference type="EMBL" id="CAG2063827.1"/>
    </source>
</evidence>
<protein>
    <submittedName>
        <fullName evidence="2">Uncharacterized protein</fullName>
    </submittedName>
</protein>
<accession>A0ABN7P7X6</accession>
<name>A0ABN7P7X6_TIMPD</name>
<feature type="region of interest" description="Disordered" evidence="1">
    <location>
        <begin position="56"/>
        <end position="85"/>
    </location>
</feature>
<evidence type="ECO:0000313" key="3">
    <source>
        <dbReference type="Proteomes" id="UP001153148"/>
    </source>
</evidence>
<feature type="non-terminal residue" evidence="2">
    <location>
        <position position="94"/>
    </location>
</feature>
<gene>
    <name evidence="2" type="ORF">TPAB3V08_LOCUS10774</name>
</gene>
<dbReference type="EMBL" id="CAJPIN010029516">
    <property type="protein sequence ID" value="CAG2063827.1"/>
    <property type="molecule type" value="Genomic_DNA"/>
</dbReference>
<proteinExistence type="predicted"/>